<sequence>MSKKLTYIKTSSLNRKFTQLVTAFVLLIVTISLWLNVSSLGKAMLEENSIVLAENILLQTSNSARTYISQDDISSLDDLTDSALKSDYILEMVIYDDKGLVLSQSDNAFTTKERFITELNKDVEILLPTPFVKEVRNEDNELLGFVRITVLKKNLQQSGNLFIHRISQQIILLACIAGLIGYLFTIGLRPFSSHSYFVKE</sequence>
<evidence type="ECO:0000313" key="9">
    <source>
        <dbReference type="Proteomes" id="UP000239007"/>
    </source>
</evidence>
<evidence type="ECO:0000256" key="1">
    <source>
        <dbReference type="ARBA" id="ARBA00004236"/>
    </source>
</evidence>
<keyword evidence="3" id="KW-1003">Cell membrane</keyword>
<evidence type="ECO:0000313" key="8">
    <source>
        <dbReference type="EMBL" id="PQJ54768.1"/>
    </source>
</evidence>
<dbReference type="AlphaFoldDB" id="A0A2S7UYF7"/>
<feature type="transmembrane region" description="Helical" evidence="7">
    <location>
        <begin position="170"/>
        <end position="191"/>
    </location>
</feature>
<keyword evidence="6 7" id="KW-0472">Membrane</keyword>
<dbReference type="Proteomes" id="UP000239007">
    <property type="component" value="Unassembled WGS sequence"/>
</dbReference>
<comment type="caution">
    <text evidence="8">The sequence shown here is derived from an EMBL/GenBank/DDBJ whole genome shotgun (WGS) entry which is preliminary data.</text>
</comment>
<protein>
    <submittedName>
        <fullName evidence="8">Uncharacterized protein</fullName>
    </submittedName>
</protein>
<evidence type="ECO:0000256" key="4">
    <source>
        <dbReference type="ARBA" id="ARBA00022692"/>
    </source>
</evidence>
<dbReference type="RefSeq" id="WP_105053292.1">
    <property type="nucleotide sequence ID" value="NZ_BMYG01000001.1"/>
</dbReference>
<comment type="similarity">
    <text evidence="2">Belongs to the Smp family.</text>
</comment>
<proteinExistence type="inferred from homology"/>
<accession>A0A2S7UYF7</accession>
<keyword evidence="4 7" id="KW-0812">Transmembrane</keyword>
<name>A0A2S7UYF7_9GAMM</name>
<gene>
    <name evidence="8" type="ORF">BTO11_14655</name>
</gene>
<evidence type="ECO:0000256" key="7">
    <source>
        <dbReference type="SAM" id="Phobius"/>
    </source>
</evidence>
<organism evidence="8 9">
    <name type="scientific">Psychrosphaera saromensis</name>
    <dbReference type="NCBI Taxonomy" id="716813"/>
    <lineage>
        <taxon>Bacteria</taxon>
        <taxon>Pseudomonadati</taxon>
        <taxon>Pseudomonadota</taxon>
        <taxon>Gammaproteobacteria</taxon>
        <taxon>Alteromonadales</taxon>
        <taxon>Pseudoalteromonadaceae</taxon>
        <taxon>Psychrosphaera</taxon>
    </lineage>
</organism>
<reference evidence="8 9" key="1">
    <citation type="submission" date="2016-12" db="EMBL/GenBank/DDBJ databases">
        <title>Diversity of luminous bacteria.</title>
        <authorList>
            <person name="Yoshizawa S."/>
            <person name="Kogure K."/>
        </authorList>
    </citation>
    <scope>NUCLEOTIDE SEQUENCE [LARGE SCALE GENOMIC DNA]</scope>
    <source>
        <strain evidence="8 9">SA4-48</strain>
    </source>
</reference>
<evidence type="ECO:0000256" key="2">
    <source>
        <dbReference type="ARBA" id="ARBA00005362"/>
    </source>
</evidence>
<feature type="transmembrane region" description="Helical" evidence="7">
    <location>
        <begin position="20"/>
        <end position="37"/>
    </location>
</feature>
<comment type="subcellular location">
    <subcellularLocation>
        <location evidence="1">Cell membrane</location>
    </subcellularLocation>
</comment>
<evidence type="ECO:0000256" key="3">
    <source>
        <dbReference type="ARBA" id="ARBA00022475"/>
    </source>
</evidence>
<dbReference type="EMBL" id="MSCH01000003">
    <property type="protein sequence ID" value="PQJ54768.1"/>
    <property type="molecule type" value="Genomic_DNA"/>
</dbReference>
<keyword evidence="5 7" id="KW-1133">Transmembrane helix</keyword>
<keyword evidence="9" id="KW-1185">Reference proteome</keyword>
<evidence type="ECO:0000256" key="6">
    <source>
        <dbReference type="ARBA" id="ARBA00023136"/>
    </source>
</evidence>
<evidence type="ECO:0000256" key="5">
    <source>
        <dbReference type="ARBA" id="ARBA00022989"/>
    </source>
</evidence>
<dbReference type="OrthoDB" id="6213658at2"/>
<dbReference type="InterPro" id="IPR019305">
    <property type="entry name" value="Uncharacterised_Smp"/>
</dbReference>
<dbReference type="Pfam" id="PF10144">
    <property type="entry name" value="SMP_2"/>
    <property type="match status" value="1"/>
</dbReference>
<dbReference type="GO" id="GO:0005886">
    <property type="term" value="C:plasma membrane"/>
    <property type="evidence" value="ECO:0007669"/>
    <property type="project" value="UniProtKB-SubCell"/>
</dbReference>